<protein>
    <submittedName>
        <fullName evidence="1">Uncharacterized protein</fullName>
    </submittedName>
</protein>
<keyword evidence="2" id="KW-1185">Reference proteome</keyword>
<comment type="caution">
    <text evidence="1">The sequence shown here is derived from an EMBL/GenBank/DDBJ whole genome shotgun (WGS) entry which is preliminary data.</text>
</comment>
<evidence type="ECO:0000313" key="1">
    <source>
        <dbReference type="EMBL" id="NIA56372.1"/>
    </source>
</evidence>
<gene>
    <name evidence="1" type="ORF">HAV22_22330</name>
</gene>
<name>A0ABX0PHT3_9BURK</name>
<evidence type="ECO:0000313" key="2">
    <source>
        <dbReference type="Proteomes" id="UP000716322"/>
    </source>
</evidence>
<proteinExistence type="predicted"/>
<reference evidence="1 2" key="1">
    <citation type="submission" date="2020-03" db="EMBL/GenBank/DDBJ databases">
        <title>Genome sequence of strain Massilia sp. TW-1.</title>
        <authorList>
            <person name="Chaudhary D.K."/>
        </authorList>
    </citation>
    <scope>NUCLEOTIDE SEQUENCE [LARGE SCALE GENOMIC DNA]</scope>
    <source>
        <strain evidence="1 2">TW-1</strain>
    </source>
</reference>
<sequence>MMQFEFKPKWKEELVCSCAVGSFLLDMPMGVVSVYLPTKDRWQEVAPQWALELWDVLFPQLQEWCERRKIPLYLDAASYAVSWTP</sequence>
<accession>A0ABX0PHT3</accession>
<organism evidence="1 2">
    <name type="scientific">Telluria antibiotica</name>
    <dbReference type="NCBI Taxonomy" id="2717319"/>
    <lineage>
        <taxon>Bacteria</taxon>
        <taxon>Pseudomonadati</taxon>
        <taxon>Pseudomonadota</taxon>
        <taxon>Betaproteobacteria</taxon>
        <taxon>Burkholderiales</taxon>
        <taxon>Oxalobacteraceae</taxon>
        <taxon>Telluria group</taxon>
        <taxon>Telluria</taxon>
    </lineage>
</organism>
<dbReference type="RefSeq" id="WP_166861968.1">
    <property type="nucleotide sequence ID" value="NZ_JAAQOM010000014.1"/>
</dbReference>
<dbReference type="Proteomes" id="UP000716322">
    <property type="component" value="Unassembled WGS sequence"/>
</dbReference>
<dbReference type="EMBL" id="JAAQOM010000014">
    <property type="protein sequence ID" value="NIA56372.1"/>
    <property type="molecule type" value="Genomic_DNA"/>
</dbReference>